<proteinExistence type="predicted"/>
<dbReference type="Proteomes" id="UP000574769">
    <property type="component" value="Unassembled WGS sequence"/>
</dbReference>
<name>A0A7W7AJ05_9SPHN</name>
<reference evidence="1 2" key="1">
    <citation type="submission" date="2020-08" db="EMBL/GenBank/DDBJ databases">
        <title>Genomic Encyclopedia of Type Strains, Phase IV (KMG-IV): sequencing the most valuable type-strain genomes for metagenomic binning, comparative biology and taxonomic classification.</title>
        <authorList>
            <person name="Goeker M."/>
        </authorList>
    </citation>
    <scope>NUCLEOTIDE SEQUENCE [LARGE SCALE GENOMIC DNA]</scope>
    <source>
        <strain evidence="1 2">DSM 15867</strain>
    </source>
</reference>
<dbReference type="EMBL" id="JACHNY010000004">
    <property type="protein sequence ID" value="MBB4617946.1"/>
    <property type="molecule type" value="Genomic_DNA"/>
</dbReference>
<evidence type="ECO:0000313" key="1">
    <source>
        <dbReference type="EMBL" id="MBB4617946.1"/>
    </source>
</evidence>
<sequence length="89" mass="9478">MAADQLSIDTATLFDNVDERRVEFAAEIGGERHAFAVLYDTLRALTGINPVTEPVATLHGVADRVAAAGAKALARDPDQVMVVISENDL</sequence>
<organism evidence="1 2">
    <name type="scientific">Sphingomonas abaci</name>
    <dbReference type="NCBI Taxonomy" id="237611"/>
    <lineage>
        <taxon>Bacteria</taxon>
        <taxon>Pseudomonadati</taxon>
        <taxon>Pseudomonadota</taxon>
        <taxon>Alphaproteobacteria</taxon>
        <taxon>Sphingomonadales</taxon>
        <taxon>Sphingomonadaceae</taxon>
        <taxon>Sphingomonas</taxon>
    </lineage>
</organism>
<comment type="caution">
    <text evidence="1">The sequence shown here is derived from an EMBL/GenBank/DDBJ whole genome shotgun (WGS) entry which is preliminary data.</text>
</comment>
<evidence type="ECO:0000313" key="2">
    <source>
        <dbReference type="Proteomes" id="UP000574769"/>
    </source>
</evidence>
<dbReference type="AlphaFoldDB" id="A0A7W7AJ05"/>
<keyword evidence="2" id="KW-1185">Reference proteome</keyword>
<protein>
    <submittedName>
        <fullName evidence="1">Uncharacterized protein</fullName>
    </submittedName>
</protein>
<accession>A0A7W7AJ05</accession>
<gene>
    <name evidence="1" type="ORF">GGQ96_002082</name>
</gene>
<dbReference type="RefSeq" id="WP_184114339.1">
    <property type="nucleotide sequence ID" value="NZ_JACHNY010000004.1"/>
</dbReference>